<name>A0A067T901_GALM3</name>
<dbReference type="EMBL" id="KL142373">
    <property type="protein sequence ID" value="KDR79621.1"/>
    <property type="molecule type" value="Genomic_DNA"/>
</dbReference>
<evidence type="ECO:0000313" key="3">
    <source>
        <dbReference type="EMBL" id="KDR79621.1"/>
    </source>
</evidence>
<evidence type="ECO:0000313" key="4">
    <source>
        <dbReference type="Proteomes" id="UP000027222"/>
    </source>
</evidence>
<dbReference type="HOGENOM" id="CLU_156694_0_0_1"/>
<protein>
    <submittedName>
        <fullName evidence="3">Uncharacterized protein</fullName>
    </submittedName>
</protein>
<feature type="compositionally biased region" description="Basic and acidic residues" evidence="1">
    <location>
        <begin position="94"/>
        <end position="112"/>
    </location>
</feature>
<organism evidence="3 4">
    <name type="scientific">Galerina marginata (strain CBS 339.88)</name>
    <dbReference type="NCBI Taxonomy" id="685588"/>
    <lineage>
        <taxon>Eukaryota</taxon>
        <taxon>Fungi</taxon>
        <taxon>Dikarya</taxon>
        <taxon>Basidiomycota</taxon>
        <taxon>Agaricomycotina</taxon>
        <taxon>Agaricomycetes</taxon>
        <taxon>Agaricomycetidae</taxon>
        <taxon>Agaricales</taxon>
        <taxon>Agaricineae</taxon>
        <taxon>Strophariaceae</taxon>
        <taxon>Galerina</taxon>
    </lineage>
</organism>
<feature type="chain" id="PRO_5001648979" evidence="2">
    <location>
        <begin position="22"/>
        <end position="112"/>
    </location>
</feature>
<keyword evidence="2" id="KW-0732">Signal</keyword>
<dbReference type="AlphaFoldDB" id="A0A067T901"/>
<dbReference type="Proteomes" id="UP000027222">
    <property type="component" value="Unassembled WGS sequence"/>
</dbReference>
<feature type="compositionally biased region" description="Low complexity" evidence="1">
    <location>
        <begin position="82"/>
        <end position="93"/>
    </location>
</feature>
<feature type="region of interest" description="Disordered" evidence="1">
    <location>
        <begin position="57"/>
        <end position="112"/>
    </location>
</feature>
<evidence type="ECO:0000256" key="2">
    <source>
        <dbReference type="SAM" id="SignalP"/>
    </source>
</evidence>
<proteinExistence type="predicted"/>
<sequence>MLSFTILTAILSAAFIAQGIALPQFGNSNSGNGADNIGNGVGSSDIGNGVAALWGRAPQFGNDNNGKTDIGNGGTDSGNGVGSSDSGDANVSARNREYDVKDGSREYIESDL</sequence>
<feature type="compositionally biased region" description="Gly residues" evidence="1">
    <location>
        <begin position="71"/>
        <end position="81"/>
    </location>
</feature>
<reference evidence="4" key="1">
    <citation type="journal article" date="2014" name="Proc. Natl. Acad. Sci. U.S.A.">
        <title>Extensive sampling of basidiomycete genomes demonstrates inadequacy of the white-rot/brown-rot paradigm for wood decay fungi.</title>
        <authorList>
            <person name="Riley R."/>
            <person name="Salamov A.A."/>
            <person name="Brown D.W."/>
            <person name="Nagy L.G."/>
            <person name="Floudas D."/>
            <person name="Held B.W."/>
            <person name="Levasseur A."/>
            <person name="Lombard V."/>
            <person name="Morin E."/>
            <person name="Otillar R."/>
            <person name="Lindquist E.A."/>
            <person name="Sun H."/>
            <person name="LaButti K.M."/>
            <person name="Schmutz J."/>
            <person name="Jabbour D."/>
            <person name="Luo H."/>
            <person name="Baker S.E."/>
            <person name="Pisabarro A.G."/>
            <person name="Walton J.D."/>
            <person name="Blanchette R.A."/>
            <person name="Henrissat B."/>
            <person name="Martin F."/>
            <person name="Cullen D."/>
            <person name="Hibbett D.S."/>
            <person name="Grigoriev I.V."/>
        </authorList>
    </citation>
    <scope>NUCLEOTIDE SEQUENCE [LARGE SCALE GENOMIC DNA]</scope>
    <source>
        <strain evidence="4">CBS 339.88</strain>
    </source>
</reference>
<evidence type="ECO:0000256" key="1">
    <source>
        <dbReference type="SAM" id="MobiDB-lite"/>
    </source>
</evidence>
<keyword evidence="4" id="KW-1185">Reference proteome</keyword>
<gene>
    <name evidence="3" type="ORF">GALMADRAFT_265973</name>
</gene>
<accession>A0A067T901</accession>
<feature type="signal peptide" evidence="2">
    <location>
        <begin position="1"/>
        <end position="21"/>
    </location>
</feature>